<dbReference type="EMBL" id="JAPMXC010000010">
    <property type="protein sequence ID" value="MCY0389613.1"/>
    <property type="molecule type" value="Genomic_DNA"/>
</dbReference>
<reference evidence="2" key="1">
    <citation type="submission" date="2022-11" db="EMBL/GenBank/DDBJ databases">
        <title>Robbsia betulipollinis sp. nov., isolated from pollen of birch (Betula pendula).</title>
        <authorList>
            <person name="Shi H."/>
            <person name="Ambika Manirajan B."/>
            <person name="Ratering S."/>
            <person name="Geissler-Plaum R."/>
            <person name="Schnell S."/>
        </authorList>
    </citation>
    <scope>NUCLEOTIDE SEQUENCE</scope>
    <source>
        <strain evidence="2">Bb-Pol-6</strain>
    </source>
</reference>
<gene>
    <name evidence="2" type="ORF">OVY01_20920</name>
</gene>
<dbReference type="Pfam" id="PF06356">
    <property type="entry name" value="DUF1064"/>
    <property type="match status" value="1"/>
</dbReference>
<evidence type="ECO:0000313" key="2">
    <source>
        <dbReference type="EMBL" id="MCY0389613.1"/>
    </source>
</evidence>
<accession>A0ABT3ZUV0</accession>
<feature type="region of interest" description="Disordered" evidence="1">
    <location>
        <begin position="1"/>
        <end position="56"/>
    </location>
</feature>
<comment type="caution">
    <text evidence="2">The sequence shown here is derived from an EMBL/GenBank/DDBJ whole genome shotgun (WGS) entry which is preliminary data.</text>
</comment>
<dbReference type="Proteomes" id="UP001082899">
    <property type="component" value="Unassembled WGS sequence"/>
</dbReference>
<dbReference type="InterPro" id="IPR009414">
    <property type="entry name" value="DUF1064"/>
</dbReference>
<protein>
    <submittedName>
        <fullName evidence="2">DUF1064 domain-containing protein</fullName>
    </submittedName>
</protein>
<feature type="compositionally biased region" description="Pro residues" evidence="1">
    <location>
        <begin position="29"/>
        <end position="39"/>
    </location>
</feature>
<evidence type="ECO:0000313" key="3">
    <source>
        <dbReference type="Proteomes" id="UP001082899"/>
    </source>
</evidence>
<keyword evidence="3" id="KW-1185">Reference proteome</keyword>
<sequence>MKGWPRVPDGATHVGTARINAAPTVSAPRPHPAAQPAPKPAKYGNTKVNVDGHEFDSAKESRRYRVLKVMEEAGEIGKLTMQHVFLLVPAQRRADGRAERKVEYRADFSYVEGGELVVEDVKSEITRKTKDYVIKRKLMLQVHGISIREVN</sequence>
<organism evidence="2 3">
    <name type="scientific">Robbsia betulipollinis</name>
    <dbReference type="NCBI Taxonomy" id="2981849"/>
    <lineage>
        <taxon>Bacteria</taxon>
        <taxon>Pseudomonadati</taxon>
        <taxon>Pseudomonadota</taxon>
        <taxon>Betaproteobacteria</taxon>
        <taxon>Burkholderiales</taxon>
        <taxon>Burkholderiaceae</taxon>
        <taxon>Robbsia</taxon>
    </lineage>
</organism>
<evidence type="ECO:0000256" key="1">
    <source>
        <dbReference type="SAM" id="MobiDB-lite"/>
    </source>
</evidence>
<proteinExistence type="predicted"/>
<name>A0ABT3ZUV0_9BURK</name>
<dbReference type="RefSeq" id="WP_267849506.1">
    <property type="nucleotide sequence ID" value="NZ_JAPMXC010000010.1"/>
</dbReference>